<keyword evidence="7" id="KW-1133">Transmembrane helix</keyword>
<evidence type="ECO:0000256" key="4">
    <source>
        <dbReference type="ARBA" id="ARBA00022679"/>
    </source>
</evidence>
<dbReference type="GO" id="GO:0016020">
    <property type="term" value="C:membrane"/>
    <property type="evidence" value="ECO:0007669"/>
    <property type="project" value="UniProtKB-SubCell"/>
</dbReference>
<dbReference type="EC" id="2.4.2.42" evidence="11"/>
<dbReference type="InterPro" id="IPR029044">
    <property type="entry name" value="Nucleotide-diphossugar_trans"/>
</dbReference>
<evidence type="ECO:0000256" key="3">
    <source>
        <dbReference type="ARBA" id="ARBA00022676"/>
    </source>
</evidence>
<name>A0A8T0CYA7_9TREM</name>
<dbReference type="EMBL" id="JTDF01022335">
    <property type="protein sequence ID" value="KAF8560643.1"/>
    <property type="molecule type" value="Genomic_DNA"/>
</dbReference>
<evidence type="ECO:0000256" key="10">
    <source>
        <dbReference type="ARBA" id="ARBA00037301"/>
    </source>
</evidence>
<comment type="caution">
    <text evidence="13">The sequence shown here is derived from an EMBL/GenBank/DDBJ whole genome shotgun (WGS) entry which is preliminary data.</text>
</comment>
<protein>
    <recommendedName>
        <fullName evidence="11">UDP-D-xylose:beta-D-glucoside alpha-1,3-D-xylosyltransferase</fullName>
        <ecNumber evidence="11">2.4.2.42</ecNumber>
    </recommendedName>
</protein>
<dbReference type="PANTHER" id="PTHR46012:SF2">
    <property type="entry name" value="IP22168P"/>
    <property type="match status" value="1"/>
</dbReference>
<keyword evidence="9" id="KW-0325">Glycoprotein</keyword>
<dbReference type="GO" id="GO:0140563">
    <property type="term" value="F:UDP-D-xylose:beta-D-glucoside alpha-1,3-D-xylosyltransferase activity"/>
    <property type="evidence" value="ECO:0007669"/>
    <property type="project" value="UniProtKB-EC"/>
</dbReference>
<evidence type="ECO:0000256" key="9">
    <source>
        <dbReference type="ARBA" id="ARBA00023180"/>
    </source>
</evidence>
<dbReference type="PANTHER" id="PTHR46012">
    <property type="entry name" value="IP22168P"/>
    <property type="match status" value="1"/>
</dbReference>
<dbReference type="OrthoDB" id="411524at2759"/>
<comment type="function">
    <text evidence="10">Glycosyltransferase which elongates the O-linked glucose attached to EGF-like repeats in the extracellular domain of Notch proteins by catalyzing the addition of xylose.</text>
</comment>
<dbReference type="Pfam" id="PF01501">
    <property type="entry name" value="Glyco_transf_8"/>
    <property type="match status" value="1"/>
</dbReference>
<organism evidence="13 14">
    <name type="scientific">Paragonimus westermani</name>
    <dbReference type="NCBI Taxonomy" id="34504"/>
    <lineage>
        <taxon>Eukaryota</taxon>
        <taxon>Metazoa</taxon>
        <taxon>Spiralia</taxon>
        <taxon>Lophotrochozoa</taxon>
        <taxon>Platyhelminthes</taxon>
        <taxon>Trematoda</taxon>
        <taxon>Digenea</taxon>
        <taxon>Plagiorchiida</taxon>
        <taxon>Troglotremata</taxon>
        <taxon>Troglotrematidae</taxon>
        <taxon>Paragonimus</taxon>
    </lineage>
</organism>
<keyword evidence="14" id="KW-1185">Reference proteome</keyword>
<evidence type="ECO:0000256" key="1">
    <source>
        <dbReference type="ARBA" id="ARBA00004606"/>
    </source>
</evidence>
<dbReference type="InterPro" id="IPR051993">
    <property type="entry name" value="Glycosyltransferase_8"/>
</dbReference>
<dbReference type="Proteomes" id="UP000699462">
    <property type="component" value="Unassembled WGS sequence"/>
</dbReference>
<keyword evidence="8" id="KW-0472">Membrane</keyword>
<keyword evidence="4" id="KW-0808">Transferase</keyword>
<proteinExistence type="inferred from homology"/>
<dbReference type="AlphaFoldDB" id="A0A8T0CYA7"/>
<sequence>MCSLNITAPRNYVCHKRNAAPYYPLQFHLIADADERDFVTGAFARWPIEDVSFIFYDYDLAAERGINTGILLMDLVKLREIGWHQLWFETIKGMLRRTSRIRTADQDIYNAIFGMQPQMVYELSCLWNVQVLRQARSDYCPVAWPVRAVNEADCEPLRIRQPTDLIRLDMPKLLHFCGVDKPESETSVPSESFRFASDLRVLGIEELRNTFHRMYLAFRNLSTDCFY</sequence>
<evidence type="ECO:0000256" key="2">
    <source>
        <dbReference type="ARBA" id="ARBA00006351"/>
    </source>
</evidence>
<evidence type="ECO:0000256" key="8">
    <source>
        <dbReference type="ARBA" id="ARBA00023136"/>
    </source>
</evidence>
<evidence type="ECO:0000256" key="12">
    <source>
        <dbReference type="ARBA" id="ARBA00049181"/>
    </source>
</evidence>
<evidence type="ECO:0000313" key="14">
    <source>
        <dbReference type="Proteomes" id="UP000699462"/>
    </source>
</evidence>
<dbReference type="SUPFAM" id="SSF53448">
    <property type="entry name" value="Nucleotide-diphospho-sugar transferases"/>
    <property type="match status" value="1"/>
</dbReference>
<dbReference type="Gene3D" id="3.90.550.10">
    <property type="entry name" value="Spore Coat Polysaccharide Biosynthesis Protein SpsA, Chain A"/>
    <property type="match status" value="1"/>
</dbReference>
<gene>
    <name evidence="13" type="ORF">P879_04824</name>
</gene>
<reference evidence="13 14" key="1">
    <citation type="submission" date="2019-07" db="EMBL/GenBank/DDBJ databases">
        <title>Annotation for the trematode Paragonimus westermani.</title>
        <authorList>
            <person name="Choi Y.-J."/>
        </authorList>
    </citation>
    <scope>NUCLEOTIDE SEQUENCE [LARGE SCALE GENOMIC DNA]</scope>
    <source>
        <strain evidence="13">180907_Pwestermani</strain>
    </source>
</reference>
<dbReference type="InterPro" id="IPR002495">
    <property type="entry name" value="Glyco_trans_8"/>
</dbReference>
<keyword evidence="3" id="KW-0328">Glycosyltransferase</keyword>
<comment type="catalytic activity">
    <reaction evidence="12">
        <text>3-O-(beta-D-glucosyl)-L-seryl-[EGF-like domain protein] + UDP-alpha-D-xylose = 3-O-[alpha-D-xylosyl-(1-&gt;3)-beta-D-glucosyl]-L-seryl-[EGF-like domain protein] + UDP + H(+)</text>
        <dbReference type="Rhea" id="RHEA:56064"/>
        <dbReference type="Rhea" id="RHEA-COMP:14610"/>
        <dbReference type="Rhea" id="RHEA-COMP:14611"/>
        <dbReference type="ChEBI" id="CHEBI:15378"/>
        <dbReference type="ChEBI" id="CHEBI:57632"/>
        <dbReference type="ChEBI" id="CHEBI:58223"/>
        <dbReference type="ChEBI" id="CHEBI:140575"/>
        <dbReference type="ChEBI" id="CHEBI:140576"/>
        <dbReference type="EC" id="2.4.2.42"/>
    </reaction>
</comment>
<keyword evidence="5" id="KW-0812">Transmembrane</keyword>
<evidence type="ECO:0000256" key="11">
    <source>
        <dbReference type="ARBA" id="ARBA00038854"/>
    </source>
</evidence>
<evidence type="ECO:0000256" key="5">
    <source>
        <dbReference type="ARBA" id="ARBA00022692"/>
    </source>
</evidence>
<evidence type="ECO:0000313" key="13">
    <source>
        <dbReference type="EMBL" id="KAF8560643.1"/>
    </source>
</evidence>
<evidence type="ECO:0000256" key="6">
    <source>
        <dbReference type="ARBA" id="ARBA00022968"/>
    </source>
</evidence>
<keyword evidence="6" id="KW-0735">Signal-anchor</keyword>
<accession>A0A8T0CYA7</accession>
<dbReference type="GO" id="GO:0016266">
    <property type="term" value="P:protein O-linked glycosylation via N-acetyl-galactosamine"/>
    <property type="evidence" value="ECO:0007669"/>
    <property type="project" value="TreeGrafter"/>
</dbReference>
<comment type="similarity">
    <text evidence="2">Belongs to the glycosyltransferase 8 family.</text>
</comment>
<comment type="subcellular location">
    <subcellularLocation>
        <location evidence="1">Membrane</location>
        <topology evidence="1">Single-pass type II membrane protein</topology>
    </subcellularLocation>
</comment>
<evidence type="ECO:0000256" key="7">
    <source>
        <dbReference type="ARBA" id="ARBA00022989"/>
    </source>
</evidence>